<proteinExistence type="predicted"/>
<evidence type="ECO:0000313" key="1">
    <source>
        <dbReference type="EMBL" id="PMP17683.1"/>
    </source>
</evidence>
<protein>
    <submittedName>
        <fullName evidence="1">Uncharacterized protein</fullName>
    </submittedName>
</protein>
<name>A0A2N7NN75_9VIBR</name>
<comment type="caution">
    <text evidence="1">The sequence shown here is derived from an EMBL/GenBank/DDBJ whole genome shotgun (WGS) entry which is preliminary data.</text>
</comment>
<gene>
    <name evidence="1" type="ORF">BCS92_24470</name>
</gene>
<dbReference type="Proteomes" id="UP000235579">
    <property type="component" value="Unassembled WGS sequence"/>
</dbReference>
<dbReference type="AlphaFoldDB" id="A0A2N7NN75"/>
<reference evidence="2" key="1">
    <citation type="submission" date="2016-07" db="EMBL/GenBank/DDBJ databases">
        <title>Nontailed viruses are major unrecognized killers of bacteria in the ocean.</title>
        <authorList>
            <person name="Kauffman K."/>
            <person name="Hussain F."/>
            <person name="Yang J."/>
            <person name="Arevalo P."/>
            <person name="Brown J."/>
            <person name="Cutler M."/>
            <person name="Kelly L."/>
            <person name="Polz M.F."/>
        </authorList>
    </citation>
    <scope>NUCLEOTIDE SEQUENCE [LARGE SCALE GENOMIC DNA]</scope>
    <source>
        <strain evidence="2">10N.222.48.A2</strain>
    </source>
</reference>
<evidence type="ECO:0000313" key="2">
    <source>
        <dbReference type="Proteomes" id="UP000235579"/>
    </source>
</evidence>
<sequence>MAWVIEITQRLSVRNSEEGLDRSYVTAIKRCGTNCSITTSFNNAKVYKNRNHFQKLLDFFEQSGIAYELIPVEDKE</sequence>
<accession>A0A2N7NN75</accession>
<organism evidence="1 2">
    <name type="scientific">Vibrio tasmaniensis</name>
    <dbReference type="NCBI Taxonomy" id="212663"/>
    <lineage>
        <taxon>Bacteria</taxon>
        <taxon>Pseudomonadati</taxon>
        <taxon>Pseudomonadota</taxon>
        <taxon>Gammaproteobacteria</taxon>
        <taxon>Vibrionales</taxon>
        <taxon>Vibrionaceae</taxon>
        <taxon>Vibrio</taxon>
    </lineage>
</organism>
<dbReference type="EMBL" id="MDBP01000016">
    <property type="protein sequence ID" value="PMP17683.1"/>
    <property type="molecule type" value="Genomic_DNA"/>
</dbReference>